<keyword evidence="3" id="KW-1185">Reference proteome</keyword>
<dbReference type="RefSeq" id="WP_273747689.1">
    <property type="nucleotide sequence ID" value="NZ_JAQSJE010000004.1"/>
</dbReference>
<dbReference type="InterPro" id="IPR036514">
    <property type="entry name" value="SGNH_hydro_sf"/>
</dbReference>
<sequence>MLTDQDIFNRYQAKQEEFKKEADITLVGHSLFDMWGDMENGTPNLAGQTVANLGLSGTSARQYLDVIIKQNLIKHVGKNVFVFLGVNDIVKESEYSPKQALIWIEEIVKGLREIAPHSNYFLLEATPVNNIETTDNPAIKEMNAYFEANCPSDLTYIKTWDRFENEEGKLDLSLCHDGLHFTQAGYDRLEAILTAYL</sequence>
<evidence type="ECO:0000313" key="2">
    <source>
        <dbReference type="EMBL" id="MDD0823829.1"/>
    </source>
</evidence>
<evidence type="ECO:0000313" key="3">
    <source>
        <dbReference type="Proteomes" id="UP001221909"/>
    </source>
</evidence>
<protein>
    <submittedName>
        <fullName evidence="2">GDSL-type esterase/lipase family protein</fullName>
    </submittedName>
</protein>
<dbReference type="Pfam" id="PF13472">
    <property type="entry name" value="Lipase_GDSL_2"/>
    <property type="match status" value="1"/>
</dbReference>
<accession>A0ABT5MNS1</accession>
<dbReference type="Gene3D" id="3.40.50.1110">
    <property type="entry name" value="SGNH hydrolase"/>
    <property type="match status" value="1"/>
</dbReference>
<feature type="domain" description="SGNH hydrolase-type esterase" evidence="1">
    <location>
        <begin position="45"/>
        <end position="188"/>
    </location>
</feature>
<name>A0ABT5MNS1_9PAST</name>
<dbReference type="SUPFAM" id="SSF52266">
    <property type="entry name" value="SGNH hydrolase"/>
    <property type="match status" value="1"/>
</dbReference>
<comment type="caution">
    <text evidence="2">The sequence shown here is derived from an EMBL/GenBank/DDBJ whole genome shotgun (WGS) entry which is preliminary data.</text>
</comment>
<evidence type="ECO:0000259" key="1">
    <source>
        <dbReference type="Pfam" id="PF13472"/>
    </source>
</evidence>
<dbReference type="InterPro" id="IPR013830">
    <property type="entry name" value="SGNH_hydro"/>
</dbReference>
<proteinExistence type="predicted"/>
<dbReference type="Proteomes" id="UP001221909">
    <property type="component" value="Unassembled WGS sequence"/>
</dbReference>
<gene>
    <name evidence="2" type="ORF">PTQ27_04985</name>
</gene>
<reference evidence="2 3" key="1">
    <citation type="submission" date="2023-02" db="EMBL/GenBank/DDBJ databases">
        <title>Mannheimia cairiniae sp. nov., a novel species of Mannheimia obtained from moscovy ducks (Cairina moschata) and reclassification of Mannheimia ovis as heterotypic synonym of Mannheimia pernigra.</title>
        <authorList>
            <person name="Christensen H."/>
        </authorList>
    </citation>
    <scope>NUCLEOTIDE SEQUENCE [LARGE SCALE GENOMIC DNA]</scope>
    <source>
        <strain evidence="2 3">AT1</strain>
    </source>
</reference>
<dbReference type="EMBL" id="JAQSJE010000004">
    <property type="protein sequence ID" value="MDD0823829.1"/>
    <property type="molecule type" value="Genomic_DNA"/>
</dbReference>
<organism evidence="2 3">
    <name type="scientific">Mannheimia cairinae</name>
    <dbReference type="NCBI Taxonomy" id="3025936"/>
    <lineage>
        <taxon>Bacteria</taxon>
        <taxon>Pseudomonadati</taxon>
        <taxon>Pseudomonadota</taxon>
        <taxon>Gammaproteobacteria</taxon>
        <taxon>Pasteurellales</taxon>
        <taxon>Pasteurellaceae</taxon>
        <taxon>Mannheimia</taxon>
    </lineage>
</organism>